<feature type="transmembrane region" description="Helical" evidence="9">
    <location>
        <begin position="141"/>
        <end position="161"/>
    </location>
</feature>
<reference evidence="12 13" key="1">
    <citation type="submission" date="2017-04" db="EMBL/GenBank/DDBJ databases">
        <authorList>
            <person name="Afonso C.L."/>
            <person name="Miller P.J."/>
            <person name="Scott M.A."/>
            <person name="Spackman E."/>
            <person name="Goraichik I."/>
            <person name="Dimitrov K.M."/>
            <person name="Suarez D.L."/>
            <person name="Swayne D.E."/>
        </authorList>
    </citation>
    <scope>NUCLEOTIDE SEQUENCE [LARGE SCALE GENOMIC DNA]</scope>
    <source>
        <strain evidence="12 13">A2P</strain>
    </source>
</reference>
<evidence type="ECO:0000256" key="11">
    <source>
        <dbReference type="RuleBase" id="RU004181"/>
    </source>
</evidence>
<proteinExistence type="inferred from homology"/>
<evidence type="ECO:0000313" key="12">
    <source>
        <dbReference type="EMBL" id="SMF69951.1"/>
    </source>
</evidence>
<evidence type="ECO:0000256" key="1">
    <source>
        <dbReference type="ARBA" id="ARBA00006139"/>
    </source>
</evidence>
<comment type="catalytic activity">
    <reaction evidence="9 10">
        <text>Release of signal peptides from bacterial membrane prolipoproteins. Hydrolyzes -Xaa-Yaa-Zaa-|-(S,diacylglyceryl)Cys-, in which Xaa is hydrophobic (preferably Leu), and Yaa (Ala or Ser) and Zaa (Gly or Ala) have small, neutral side chains.</text>
        <dbReference type="EC" id="3.4.23.36"/>
    </reaction>
</comment>
<dbReference type="EMBL" id="FXAK01000007">
    <property type="protein sequence ID" value="SMF69951.1"/>
    <property type="molecule type" value="Genomic_DNA"/>
</dbReference>
<dbReference type="PROSITE" id="PS00855">
    <property type="entry name" value="SPASE_II"/>
    <property type="match status" value="1"/>
</dbReference>
<evidence type="ECO:0000256" key="10">
    <source>
        <dbReference type="RuleBase" id="RU000594"/>
    </source>
</evidence>
<evidence type="ECO:0000256" key="5">
    <source>
        <dbReference type="ARBA" id="ARBA00022750"/>
    </source>
</evidence>
<dbReference type="STRING" id="286727.SAMN02982917_3842"/>
<dbReference type="PANTHER" id="PTHR33695:SF1">
    <property type="entry name" value="LIPOPROTEIN SIGNAL PEPTIDASE"/>
    <property type="match status" value="1"/>
</dbReference>
<evidence type="ECO:0000256" key="7">
    <source>
        <dbReference type="ARBA" id="ARBA00022989"/>
    </source>
</evidence>
<sequence length="171" mass="18667">MCGHMNAFVANQTRSYWLFGLIVAVVVVVLDQGSKWWILEQVMQPVPHVIEVTSFFNLVLVWNYGVSFGTFAGGGALMPYILSAIAAVIAVCLVFWLRQAERRLIALALGFIIGGAVGNVVDRLMHGAVVDFLDFHVAGWHFWAFNVADSGISVGVVLLLIDGLFAGREKS</sequence>
<dbReference type="GO" id="GO:0004190">
    <property type="term" value="F:aspartic-type endopeptidase activity"/>
    <property type="evidence" value="ECO:0007669"/>
    <property type="project" value="UniProtKB-UniRule"/>
</dbReference>
<evidence type="ECO:0000313" key="13">
    <source>
        <dbReference type="Proteomes" id="UP000192936"/>
    </source>
</evidence>
<feature type="transmembrane region" description="Helical" evidence="9">
    <location>
        <begin position="77"/>
        <end position="97"/>
    </location>
</feature>
<keyword evidence="5 9" id="KW-0064">Aspartyl protease</keyword>
<dbReference type="HAMAP" id="MF_00161">
    <property type="entry name" value="LspA"/>
    <property type="match status" value="1"/>
</dbReference>
<comment type="subcellular location">
    <subcellularLocation>
        <location evidence="9">Cell membrane</location>
        <topology evidence="9">Multi-pass membrane protein</topology>
    </subcellularLocation>
</comment>
<dbReference type="InterPro" id="IPR001872">
    <property type="entry name" value="Peptidase_A8"/>
</dbReference>
<dbReference type="NCBIfam" id="TIGR00077">
    <property type="entry name" value="lspA"/>
    <property type="match status" value="1"/>
</dbReference>
<evidence type="ECO:0000256" key="6">
    <source>
        <dbReference type="ARBA" id="ARBA00022801"/>
    </source>
</evidence>
<feature type="active site" evidence="9">
    <location>
        <position position="131"/>
    </location>
</feature>
<dbReference type="GO" id="GO:0005886">
    <property type="term" value="C:plasma membrane"/>
    <property type="evidence" value="ECO:0007669"/>
    <property type="project" value="UniProtKB-SubCell"/>
</dbReference>
<dbReference type="AlphaFoldDB" id="A0A1X7GHQ3"/>
<name>A0A1X7GHQ3_9PROT</name>
<keyword evidence="3 9" id="KW-0645">Protease</keyword>
<dbReference type="PANTHER" id="PTHR33695">
    <property type="entry name" value="LIPOPROTEIN SIGNAL PEPTIDASE"/>
    <property type="match status" value="1"/>
</dbReference>
<comment type="similarity">
    <text evidence="1 9 11">Belongs to the peptidase A8 family.</text>
</comment>
<keyword evidence="7 9" id="KW-1133">Transmembrane helix</keyword>
<comment type="function">
    <text evidence="9 10">This protein specifically catalyzes the removal of signal peptides from prolipoproteins.</text>
</comment>
<organism evidence="12 13">
    <name type="scientific">Azospirillum oryzae</name>
    <dbReference type="NCBI Taxonomy" id="286727"/>
    <lineage>
        <taxon>Bacteria</taxon>
        <taxon>Pseudomonadati</taxon>
        <taxon>Pseudomonadota</taxon>
        <taxon>Alphaproteobacteria</taxon>
        <taxon>Rhodospirillales</taxon>
        <taxon>Azospirillaceae</taxon>
        <taxon>Azospirillum</taxon>
    </lineage>
</organism>
<comment type="pathway">
    <text evidence="9">Protein modification; lipoprotein biosynthesis (signal peptide cleavage).</text>
</comment>
<protein>
    <recommendedName>
        <fullName evidence="9">Lipoprotein signal peptidase</fullName>
        <ecNumber evidence="9">3.4.23.36</ecNumber>
    </recommendedName>
    <alternativeName>
        <fullName evidence="9">Prolipoprotein signal peptidase</fullName>
    </alternativeName>
    <alternativeName>
        <fullName evidence="9">Signal peptidase II</fullName>
        <shortName evidence="9">SPase II</shortName>
    </alternativeName>
</protein>
<feature type="transmembrane region" description="Helical" evidence="9">
    <location>
        <begin position="15"/>
        <end position="34"/>
    </location>
</feature>
<evidence type="ECO:0000256" key="3">
    <source>
        <dbReference type="ARBA" id="ARBA00022670"/>
    </source>
</evidence>
<evidence type="ECO:0000256" key="8">
    <source>
        <dbReference type="ARBA" id="ARBA00023136"/>
    </source>
</evidence>
<dbReference type="GO" id="GO:0006508">
    <property type="term" value="P:proteolysis"/>
    <property type="evidence" value="ECO:0007669"/>
    <property type="project" value="UniProtKB-KW"/>
</dbReference>
<keyword evidence="8 9" id="KW-0472">Membrane</keyword>
<evidence type="ECO:0000256" key="4">
    <source>
        <dbReference type="ARBA" id="ARBA00022692"/>
    </source>
</evidence>
<evidence type="ECO:0000256" key="2">
    <source>
        <dbReference type="ARBA" id="ARBA00022475"/>
    </source>
</evidence>
<feature type="transmembrane region" description="Helical" evidence="9">
    <location>
        <begin position="104"/>
        <end position="121"/>
    </location>
</feature>
<dbReference type="Proteomes" id="UP000192936">
    <property type="component" value="Unassembled WGS sequence"/>
</dbReference>
<accession>A0A1X7GHQ3</accession>
<keyword evidence="4 9" id="KW-0812">Transmembrane</keyword>
<dbReference type="EC" id="3.4.23.36" evidence="9"/>
<feature type="active site" evidence="9">
    <location>
        <position position="149"/>
    </location>
</feature>
<keyword evidence="2 9" id="KW-1003">Cell membrane</keyword>
<keyword evidence="6 9" id="KW-0378">Hydrolase</keyword>
<dbReference type="UniPathway" id="UPA00665"/>
<gene>
    <name evidence="9" type="primary">lspA</name>
    <name evidence="12" type="ORF">SAMN02982917_3842</name>
</gene>
<dbReference type="Pfam" id="PF01252">
    <property type="entry name" value="Peptidase_A8"/>
    <property type="match status" value="1"/>
</dbReference>
<dbReference type="PRINTS" id="PR00781">
    <property type="entry name" value="LIPOSIGPTASE"/>
</dbReference>
<evidence type="ECO:0000256" key="9">
    <source>
        <dbReference type="HAMAP-Rule" id="MF_00161"/>
    </source>
</evidence>